<feature type="compositionally biased region" description="Polar residues" evidence="1">
    <location>
        <begin position="48"/>
        <end position="57"/>
    </location>
</feature>
<protein>
    <submittedName>
        <fullName evidence="2">Uncharacterized protein</fullName>
    </submittedName>
</protein>
<dbReference type="RefSeq" id="WP_307161332.1">
    <property type="nucleotide sequence ID" value="NZ_JAUSWV010000002.1"/>
</dbReference>
<evidence type="ECO:0000313" key="2">
    <source>
        <dbReference type="EMBL" id="MDQ0578752.1"/>
    </source>
</evidence>
<accession>A0ABU0NI00</accession>
<reference evidence="2 3" key="1">
    <citation type="submission" date="2023-07" db="EMBL/GenBank/DDBJ databases">
        <title>Comparative genomics of wheat-associated soil bacteria to identify genetic determinants of phenazine resistance.</title>
        <authorList>
            <person name="Mouncey N."/>
        </authorList>
    </citation>
    <scope>NUCLEOTIDE SEQUENCE [LARGE SCALE GENOMIC DNA]</scope>
    <source>
        <strain evidence="2 3">B2I6</strain>
    </source>
</reference>
<comment type="caution">
    <text evidence="2">The sequence shown here is derived from an EMBL/GenBank/DDBJ whole genome shotgun (WGS) entry which is preliminary data.</text>
</comment>
<organism evidence="2 3">
    <name type="scientific">Streptomyces rishiriensis</name>
    <dbReference type="NCBI Taxonomy" id="68264"/>
    <lineage>
        <taxon>Bacteria</taxon>
        <taxon>Bacillati</taxon>
        <taxon>Actinomycetota</taxon>
        <taxon>Actinomycetes</taxon>
        <taxon>Kitasatosporales</taxon>
        <taxon>Streptomycetaceae</taxon>
        <taxon>Streptomyces</taxon>
    </lineage>
</organism>
<keyword evidence="3" id="KW-1185">Reference proteome</keyword>
<evidence type="ECO:0000256" key="1">
    <source>
        <dbReference type="SAM" id="MobiDB-lite"/>
    </source>
</evidence>
<proteinExistence type="predicted"/>
<sequence>MADSETSYRVATARRRFSHHGAEISLLRDLYRWRTKPHRAEYDFPATGNRQPATGNRQPAIGLRKCTWTR</sequence>
<feature type="region of interest" description="Disordered" evidence="1">
    <location>
        <begin position="42"/>
        <end position="61"/>
    </location>
</feature>
<gene>
    <name evidence="2" type="ORF">QF030_000930</name>
</gene>
<dbReference type="Proteomes" id="UP001230654">
    <property type="component" value="Unassembled WGS sequence"/>
</dbReference>
<dbReference type="EMBL" id="JAUSWV010000002">
    <property type="protein sequence ID" value="MDQ0578752.1"/>
    <property type="molecule type" value="Genomic_DNA"/>
</dbReference>
<evidence type="ECO:0000313" key="3">
    <source>
        <dbReference type="Proteomes" id="UP001230654"/>
    </source>
</evidence>
<name>A0ABU0NI00_STRRH</name>